<gene>
    <name evidence="3" type="ORF">CWB96_06115</name>
    <name evidence="2" type="ORF">CWB97_06550</name>
</gene>
<evidence type="ECO:0000313" key="4">
    <source>
        <dbReference type="Proteomes" id="UP000305730"/>
    </source>
</evidence>
<dbReference type="EMBL" id="PNCK01000022">
    <property type="protein sequence ID" value="TMP44339.1"/>
    <property type="molecule type" value="Genomic_DNA"/>
</dbReference>
<dbReference type="EMBL" id="PNCL01000022">
    <property type="protein sequence ID" value="TMP60766.1"/>
    <property type="molecule type" value="Genomic_DNA"/>
</dbReference>
<reference evidence="3 5" key="1">
    <citation type="submission" date="2017-12" db="EMBL/GenBank/DDBJ databases">
        <authorList>
            <person name="Paulsen S."/>
            <person name="Gram L.K."/>
        </authorList>
    </citation>
    <scope>NUCLEOTIDE SEQUENCE [LARGE SCALE GENOMIC DNA]</scope>
    <source>
        <strain evidence="3 5">S2231</strain>
        <strain evidence="2">S2233</strain>
    </source>
</reference>
<accession>A0A5S3XTW6</accession>
<dbReference type="SUPFAM" id="SSF52821">
    <property type="entry name" value="Rhodanese/Cell cycle control phosphatase"/>
    <property type="match status" value="1"/>
</dbReference>
<evidence type="ECO:0000313" key="5">
    <source>
        <dbReference type="Proteomes" id="UP000307706"/>
    </source>
</evidence>
<dbReference type="OrthoDB" id="9814704at2"/>
<proteinExistence type="predicted"/>
<reference evidence="3" key="3">
    <citation type="submission" date="2019-09" db="EMBL/GenBank/DDBJ databases">
        <title>Co-occurence of chitin degradation, pigmentation and bioactivity in marine Pseudoalteromonas.</title>
        <authorList>
            <person name="Sonnenschein E.C."/>
            <person name="Bech P.K."/>
        </authorList>
    </citation>
    <scope>NUCLEOTIDE SEQUENCE</scope>
    <source>
        <strain evidence="3">S2231</strain>
    </source>
</reference>
<dbReference type="PROSITE" id="PS50206">
    <property type="entry name" value="RHODANESE_3"/>
    <property type="match status" value="1"/>
</dbReference>
<dbReference type="AlphaFoldDB" id="A0A5S3XTW6"/>
<dbReference type="Gene3D" id="3.40.250.10">
    <property type="entry name" value="Rhodanese-like domain"/>
    <property type="match status" value="1"/>
</dbReference>
<dbReference type="Proteomes" id="UP000305730">
    <property type="component" value="Unassembled WGS sequence"/>
</dbReference>
<organism evidence="3 5">
    <name type="scientific">Pseudoalteromonas citrea</name>
    <dbReference type="NCBI Taxonomy" id="43655"/>
    <lineage>
        <taxon>Bacteria</taxon>
        <taxon>Pseudomonadati</taxon>
        <taxon>Pseudomonadota</taxon>
        <taxon>Gammaproteobacteria</taxon>
        <taxon>Alteromonadales</taxon>
        <taxon>Pseudoalteromonadaceae</taxon>
        <taxon>Pseudoalteromonas</taxon>
    </lineage>
</organism>
<sequence>MLLLQYVSSTPFTVIEVRTLQEHNAGHITGTINIPLDQIAQHQVQLNAIKESALLVYCQSGRRTATFETQLQKSVLM</sequence>
<keyword evidence="4" id="KW-1185">Reference proteome</keyword>
<dbReference type="InterPro" id="IPR036873">
    <property type="entry name" value="Rhodanese-like_dom_sf"/>
</dbReference>
<evidence type="ECO:0000259" key="1">
    <source>
        <dbReference type="PROSITE" id="PS50206"/>
    </source>
</evidence>
<protein>
    <recommendedName>
        <fullName evidence="1">Rhodanese domain-containing protein</fullName>
    </recommendedName>
</protein>
<reference evidence="4 5" key="2">
    <citation type="submission" date="2019-06" db="EMBL/GenBank/DDBJ databases">
        <title>Co-occurence of chitin degradation, pigmentation and bioactivity in marine Pseudoalteromonas.</title>
        <authorList>
            <person name="Sonnenschein E.C."/>
            <person name="Bech P.K."/>
        </authorList>
    </citation>
    <scope>NUCLEOTIDE SEQUENCE [LARGE SCALE GENOMIC DNA]</scope>
    <source>
        <strain evidence="5">S2231</strain>
        <strain evidence="2 4">S2233</strain>
    </source>
</reference>
<evidence type="ECO:0000313" key="2">
    <source>
        <dbReference type="EMBL" id="TMP44339.1"/>
    </source>
</evidence>
<comment type="caution">
    <text evidence="3">The sequence shown here is derived from an EMBL/GenBank/DDBJ whole genome shotgun (WGS) entry which is preliminary data.</text>
</comment>
<dbReference type="CDD" id="cd00158">
    <property type="entry name" value="RHOD"/>
    <property type="match status" value="1"/>
</dbReference>
<dbReference type="InterPro" id="IPR001763">
    <property type="entry name" value="Rhodanese-like_dom"/>
</dbReference>
<dbReference type="Proteomes" id="UP000307706">
    <property type="component" value="Unassembled WGS sequence"/>
</dbReference>
<evidence type="ECO:0000313" key="3">
    <source>
        <dbReference type="EMBL" id="TMP60766.1"/>
    </source>
</evidence>
<name>A0A5S3XTW6_9GAMM</name>
<dbReference type="Pfam" id="PF00581">
    <property type="entry name" value="Rhodanese"/>
    <property type="match status" value="1"/>
</dbReference>
<feature type="domain" description="Rhodanese" evidence="1">
    <location>
        <begin position="8"/>
        <end position="65"/>
    </location>
</feature>